<dbReference type="AlphaFoldDB" id="A0A6J7A036"/>
<feature type="domain" description="PA14" evidence="2">
    <location>
        <begin position="1"/>
        <end position="90"/>
    </location>
</feature>
<evidence type="ECO:0000259" key="2">
    <source>
        <dbReference type="PROSITE" id="PS51820"/>
    </source>
</evidence>
<dbReference type="PROSITE" id="PS51820">
    <property type="entry name" value="PA14"/>
    <property type="match status" value="1"/>
</dbReference>
<feature type="region of interest" description="Disordered" evidence="1">
    <location>
        <begin position="185"/>
        <end position="210"/>
    </location>
</feature>
<reference evidence="3" key="1">
    <citation type="submission" date="2020-05" db="EMBL/GenBank/DDBJ databases">
        <authorList>
            <person name="Chiriac C."/>
            <person name="Salcher M."/>
            <person name="Ghai R."/>
            <person name="Kavagutti S V."/>
        </authorList>
    </citation>
    <scope>NUCLEOTIDE SEQUENCE</scope>
</reference>
<dbReference type="NCBIfam" id="TIGR03696">
    <property type="entry name" value="Rhs_assc_core"/>
    <property type="match status" value="1"/>
</dbReference>
<gene>
    <name evidence="3" type="ORF">UFOPK3001_02467</name>
</gene>
<dbReference type="InterPro" id="IPR011658">
    <property type="entry name" value="PA14_dom"/>
</dbReference>
<accession>A0A6J7A036</accession>
<name>A0A6J7A036_9ZZZZ</name>
<dbReference type="Gene3D" id="2.180.10.10">
    <property type="entry name" value="RHS repeat-associated core"/>
    <property type="match status" value="1"/>
</dbReference>
<evidence type="ECO:0000313" key="3">
    <source>
        <dbReference type="EMBL" id="CAB4825939.1"/>
    </source>
</evidence>
<protein>
    <submittedName>
        <fullName evidence="3">Unannotated protein</fullName>
    </submittedName>
</protein>
<evidence type="ECO:0000256" key="1">
    <source>
        <dbReference type="SAM" id="MobiDB-lite"/>
    </source>
</evidence>
<dbReference type="Gene3D" id="3.90.182.10">
    <property type="entry name" value="Toxin - Anthrax Protective Antigen,domain 1"/>
    <property type="match status" value="1"/>
</dbReference>
<organism evidence="3">
    <name type="scientific">freshwater metagenome</name>
    <dbReference type="NCBI Taxonomy" id="449393"/>
    <lineage>
        <taxon>unclassified sequences</taxon>
        <taxon>metagenomes</taxon>
        <taxon>ecological metagenomes</taxon>
    </lineage>
</organism>
<dbReference type="PANTHER" id="PTHR32305:SF15">
    <property type="entry name" value="PROTEIN RHSA-RELATED"/>
    <property type="match status" value="1"/>
</dbReference>
<proteinExistence type="predicted"/>
<dbReference type="EMBL" id="CAFAAJ010000248">
    <property type="protein sequence ID" value="CAB4825939.1"/>
    <property type="molecule type" value="Genomic_DNA"/>
</dbReference>
<dbReference type="InterPro" id="IPR050708">
    <property type="entry name" value="T6SS_VgrG/RHS"/>
</dbReference>
<dbReference type="PANTHER" id="PTHR32305">
    <property type="match status" value="1"/>
</dbReference>
<sequence>MSGDIVFPSTGTYTLKVEVAETGEQVGLWIDDTQIITAGGGGTRTGTYANTVAGSRHRIRISYVETTGSATLRLKWKLGTGTETLVPAANLYPAYGYPTRVTVNGTGTDAITRTVITNWATGATETEKTGNGTTSDLSTAYTYETGSPGWNRQLTRTLPAGNGWEYQYWPDGGTLPSTTCGVAAGTPQTSNLRRRVGPDPDDYAASGGTNGPGLRRVEEFVYDVYGHQRGSRVGYESAAGSKALDASVPWACITLDGMWRTTRTDYPAGGGYPARTVWADMAKNGNPLVAEACDDSVPGSPVAASDVCAGKGGVITTAVDLLGRTISTTDVWGKTVSTAYNQGGQITLSSGIFGDLKTTYTAGAQVDAVQFRATAGSGTYAVLADAAYSTSGTWAGMLDSVAYGNGTSLATLNGTSPVRRDTDGGIRELRFDGPGGVELARNTVTRDVLSGRVTAESYDGAGNTFGYAYDTSGRLTQAALPGGGTVGYWYGDGTTPSGCTTPGSYRSGRNSNRLCTTNGTSATATFGYDRADRLTGSTATGYTETISYDSRGNITAIGGEAYGYDGADRHLQTSNGTTTSTYIRDLTDQVVEYRLNGVAQNRYSGSVTLDATAANVVERTVGLPGGVTLTTRTSGDVWSYPNIAGSVTATANAAGTRIAGPLLYDPYGNPLTGYPDNQTGLLDNAWHGSADRQTQHQTGLNPAVDMGARQYQPRIGRFTETDPIEAGVDNDYGYPADPINQTDLTGECWPGMNAGQALGYEFRTGKKGKVTYWSDGSGRIGLSTMVYLVRAGIPYKVRTKQKCLNWRHVLRAAEKGSNTVGQWMWNNGSSIGNAAYDCAVGAEAGAVLGLALTAWSGYGVVGGGLVGSTAGCIAGVTAGALGDHNPVELPYAVAPRVVR</sequence>
<dbReference type="InterPro" id="IPR022385">
    <property type="entry name" value="Rhs_assc_core"/>
</dbReference>
<dbReference type="Pfam" id="PF07691">
    <property type="entry name" value="PA14"/>
    <property type="match status" value="1"/>
</dbReference>
<dbReference type="InterPro" id="IPR037524">
    <property type="entry name" value="PA14/GLEYA"/>
</dbReference>